<keyword evidence="1" id="KW-1133">Transmembrane helix</keyword>
<dbReference type="AlphaFoldDB" id="A0A2P5DH21"/>
<protein>
    <submittedName>
        <fullName evidence="2">Uncharacterized protein</fullName>
    </submittedName>
</protein>
<dbReference type="EMBL" id="JXTB01000039">
    <property type="protein sequence ID" value="PON72555.1"/>
    <property type="molecule type" value="Genomic_DNA"/>
</dbReference>
<gene>
    <name evidence="2" type="ORF">PanWU01x14_065900</name>
</gene>
<evidence type="ECO:0000256" key="1">
    <source>
        <dbReference type="SAM" id="Phobius"/>
    </source>
</evidence>
<proteinExistence type="predicted"/>
<keyword evidence="3" id="KW-1185">Reference proteome</keyword>
<keyword evidence="1" id="KW-0472">Membrane</keyword>
<accession>A0A2P5DH21</accession>
<evidence type="ECO:0000313" key="3">
    <source>
        <dbReference type="Proteomes" id="UP000237105"/>
    </source>
</evidence>
<dbReference type="Proteomes" id="UP000237105">
    <property type="component" value="Unassembled WGS sequence"/>
</dbReference>
<feature type="non-terminal residue" evidence="2">
    <location>
        <position position="1"/>
    </location>
</feature>
<feature type="transmembrane region" description="Helical" evidence="1">
    <location>
        <begin position="6"/>
        <end position="25"/>
    </location>
</feature>
<comment type="caution">
    <text evidence="2">The sequence shown here is derived from an EMBL/GenBank/DDBJ whole genome shotgun (WGS) entry which is preliminary data.</text>
</comment>
<keyword evidence="1" id="KW-0812">Transmembrane</keyword>
<organism evidence="2 3">
    <name type="scientific">Parasponia andersonii</name>
    <name type="common">Sponia andersonii</name>
    <dbReference type="NCBI Taxonomy" id="3476"/>
    <lineage>
        <taxon>Eukaryota</taxon>
        <taxon>Viridiplantae</taxon>
        <taxon>Streptophyta</taxon>
        <taxon>Embryophyta</taxon>
        <taxon>Tracheophyta</taxon>
        <taxon>Spermatophyta</taxon>
        <taxon>Magnoliopsida</taxon>
        <taxon>eudicotyledons</taxon>
        <taxon>Gunneridae</taxon>
        <taxon>Pentapetalae</taxon>
        <taxon>rosids</taxon>
        <taxon>fabids</taxon>
        <taxon>Rosales</taxon>
        <taxon>Cannabaceae</taxon>
        <taxon>Parasponia</taxon>
    </lineage>
</organism>
<evidence type="ECO:0000313" key="2">
    <source>
        <dbReference type="EMBL" id="PON72555.1"/>
    </source>
</evidence>
<name>A0A2P5DH21_PARAD</name>
<reference evidence="3" key="1">
    <citation type="submission" date="2016-06" db="EMBL/GenBank/DDBJ databases">
        <title>Parallel loss of symbiosis genes in relatives of nitrogen-fixing non-legume Parasponia.</title>
        <authorList>
            <person name="Van Velzen R."/>
            <person name="Holmer R."/>
            <person name="Bu F."/>
            <person name="Rutten L."/>
            <person name="Van Zeijl A."/>
            <person name="Liu W."/>
            <person name="Santuari L."/>
            <person name="Cao Q."/>
            <person name="Sharma T."/>
            <person name="Shen D."/>
            <person name="Roswanjaya Y."/>
            <person name="Wardhani T."/>
            <person name="Kalhor M.S."/>
            <person name="Jansen J."/>
            <person name="Van den Hoogen J."/>
            <person name="Gungor B."/>
            <person name="Hartog M."/>
            <person name="Hontelez J."/>
            <person name="Verver J."/>
            <person name="Yang W.-C."/>
            <person name="Schijlen E."/>
            <person name="Repin R."/>
            <person name="Schilthuizen M."/>
            <person name="Schranz E."/>
            <person name="Heidstra R."/>
            <person name="Miyata K."/>
            <person name="Fedorova E."/>
            <person name="Kohlen W."/>
            <person name="Bisseling T."/>
            <person name="Smit S."/>
            <person name="Geurts R."/>
        </authorList>
    </citation>
    <scope>NUCLEOTIDE SEQUENCE [LARGE SCALE GENOMIC DNA]</scope>
    <source>
        <strain evidence="3">cv. WU1-14</strain>
    </source>
</reference>
<sequence length="41" mass="4399">SSYLIFAADLAVLIASLALCPYVSLTRMCSLLFLNCFGANI</sequence>